<evidence type="ECO:0000256" key="1">
    <source>
        <dbReference type="SAM" id="MobiDB-lite"/>
    </source>
</evidence>
<organism evidence="2 3">
    <name type="scientific">Deinococcus budaensis</name>
    <dbReference type="NCBI Taxonomy" id="1665626"/>
    <lineage>
        <taxon>Bacteria</taxon>
        <taxon>Thermotogati</taxon>
        <taxon>Deinococcota</taxon>
        <taxon>Deinococci</taxon>
        <taxon>Deinococcales</taxon>
        <taxon>Deinococcaceae</taxon>
        <taxon>Deinococcus</taxon>
    </lineage>
</organism>
<proteinExistence type="predicted"/>
<comment type="caution">
    <text evidence="2">The sequence shown here is derived from an EMBL/GenBank/DDBJ whole genome shotgun (WGS) entry which is preliminary data.</text>
</comment>
<name>A0A7W8GF89_9DEIO</name>
<dbReference type="EMBL" id="JACHFN010000006">
    <property type="protein sequence ID" value="MBB5234475.1"/>
    <property type="molecule type" value="Genomic_DNA"/>
</dbReference>
<evidence type="ECO:0000313" key="2">
    <source>
        <dbReference type="EMBL" id="MBB5234475.1"/>
    </source>
</evidence>
<protein>
    <submittedName>
        <fullName evidence="2">Uncharacterized protein</fullName>
    </submittedName>
</protein>
<sequence length="185" mass="20237">MTDTLALLQQQNSREVWLLLDAATQDVTVVRPGTPGAGRFVITRVPARDIRSNLLYAALGRDGYLAYANWYNSQAQQARAAAEGNTRKADDPEPFDDSLPDDARWRAHTVALEEAVEDAVLAVGLTSPEYGAARSVLGAYRSVLVREIVQWGREPPAWDPPVPPPEEATPEQLAAAEENDLQGNF</sequence>
<evidence type="ECO:0000313" key="3">
    <source>
        <dbReference type="Proteomes" id="UP000525389"/>
    </source>
</evidence>
<gene>
    <name evidence="2" type="ORF">HNQ09_001913</name>
</gene>
<dbReference type="Proteomes" id="UP000525389">
    <property type="component" value="Unassembled WGS sequence"/>
</dbReference>
<keyword evidence="3" id="KW-1185">Reference proteome</keyword>
<dbReference type="RefSeq" id="WP_184028329.1">
    <property type="nucleotide sequence ID" value="NZ_JACHFN010000006.1"/>
</dbReference>
<reference evidence="2 3" key="1">
    <citation type="submission" date="2020-08" db="EMBL/GenBank/DDBJ databases">
        <title>Genomic Encyclopedia of Type Strains, Phase IV (KMG-IV): sequencing the most valuable type-strain genomes for metagenomic binning, comparative biology and taxonomic classification.</title>
        <authorList>
            <person name="Goeker M."/>
        </authorList>
    </citation>
    <scope>NUCLEOTIDE SEQUENCE [LARGE SCALE GENOMIC DNA]</scope>
    <source>
        <strain evidence="2 3">DSM 101791</strain>
    </source>
</reference>
<feature type="region of interest" description="Disordered" evidence="1">
    <location>
        <begin position="81"/>
        <end position="100"/>
    </location>
</feature>
<dbReference type="AlphaFoldDB" id="A0A7W8GF89"/>
<accession>A0A7W8GF89</accession>